<dbReference type="InterPro" id="IPR012337">
    <property type="entry name" value="RNaseH-like_sf"/>
</dbReference>
<dbReference type="FunFam" id="3.30.420.10:FF:000031">
    <property type="entry name" value="RNA exonuclease 1"/>
    <property type="match status" value="1"/>
</dbReference>
<reference evidence="11" key="2">
    <citation type="submission" date="2020-10" db="UniProtKB">
        <authorList>
            <consortium name="WormBaseParasite"/>
        </authorList>
    </citation>
    <scope>IDENTIFICATION</scope>
</reference>
<sequence>MFRLIDETRLLQTEKREMLSRLGCFSSVRCPAKTCQRPYCPFRHGALIENDPSPQPADPIPSSSYTQITQQGTTNVQSDYNGYYTAASDPYAPSSSTYDPYNPFSAQYNYTTPSYDAYAPTSSNAPYSAYAPVSYTAEAALPGGFDPNDDAEPGKRMPESPERATKRARRKSNEYEDSGKPVVPPEIGNDEILRNAGTSMKARRKITETKPKPIGPAASNKTVVLNEYVKNISDIDRQLEELKQQRMNLAQKKDPPKPTIDVDALFECEPDEPTPKKICQRTSSSRDSATSAKPSSSRRVPSPPKPLPATVKKSLSDDDVEIIFEKPAPKGSRVAHTPAANIKIPAPLKRKPNLREQVEARQKIIEAARAKEKEKEKEKAKQEVQTDLNSMGFGKNQKRVAHVPASTSKPQFGANRPAFLPKTTVTKLPTSSTNSSSSRGNPIDPTNRKLSINLRHKILDKLVTEFAAFMPRADAIRAAEAEEHELMKRCATQKGYMASVTGVLKRVRDMATLKRTGKDPAKKSSVSHDSVMVGRHAGDITVGLKRNTKTNAQRVDEFTEDELYEALFDKYIMTDEQLEANGYPLWVDEFAKTVVSIKANELDKDRNPYVEENDPRRRCCRCGQSYRIALHPDETVEDADCEFHWGKFWKKRVQGAIVGRYTCCDTGEDSTGCCYSKSHVTQMMPKSVFKEFVETPPPRGPTDPRSRKVIALDCEMVYTEHGSAVARLSVVNYKGTEILDLLIKPPGRLLDTNYRFSGLKPEDVLNAKLNLAEAQQRLFQLVNRDSILIGHSLESDLKAMRIVHKNVIDTAVLFPHKMGPPLKRALKNLSAEILMEIIQEDVSGHDSSEDARIALKLVLHKLKTD</sequence>
<dbReference type="InterPro" id="IPR013520">
    <property type="entry name" value="Ribonucl_H"/>
</dbReference>
<dbReference type="SUPFAM" id="SSF53098">
    <property type="entry name" value="Ribonuclease H-like"/>
    <property type="match status" value="1"/>
</dbReference>
<feature type="coiled-coil region" evidence="7">
    <location>
        <begin position="361"/>
        <end position="390"/>
    </location>
</feature>
<reference evidence="10" key="1">
    <citation type="journal article" date="2013" name="Genetics">
        <title>The draft genome and transcriptome of Panagrellus redivivus are shaped by the harsh demands of a free-living lifestyle.</title>
        <authorList>
            <person name="Srinivasan J."/>
            <person name="Dillman A.R."/>
            <person name="Macchietto M.G."/>
            <person name="Heikkinen L."/>
            <person name="Lakso M."/>
            <person name="Fracchia K.M."/>
            <person name="Antoshechkin I."/>
            <person name="Mortazavi A."/>
            <person name="Wong G."/>
            <person name="Sternberg P.W."/>
        </authorList>
    </citation>
    <scope>NUCLEOTIDE SEQUENCE [LARGE SCALE GENOMIC DNA]</scope>
    <source>
        <strain evidence="10">MT8872</strain>
    </source>
</reference>
<evidence type="ECO:0000256" key="4">
    <source>
        <dbReference type="ARBA" id="ARBA00022801"/>
    </source>
</evidence>
<dbReference type="InterPro" id="IPR047021">
    <property type="entry name" value="REXO1/3/4-like"/>
</dbReference>
<evidence type="ECO:0000256" key="1">
    <source>
        <dbReference type="ARBA" id="ARBA00004123"/>
    </source>
</evidence>
<dbReference type="GO" id="GO:0010629">
    <property type="term" value="P:negative regulation of gene expression"/>
    <property type="evidence" value="ECO:0007669"/>
    <property type="project" value="UniProtKB-ARBA"/>
</dbReference>
<keyword evidence="10" id="KW-1185">Reference proteome</keyword>
<feature type="region of interest" description="Disordered" evidence="8">
    <location>
        <begin position="141"/>
        <end position="218"/>
    </location>
</feature>
<evidence type="ECO:0000313" key="11">
    <source>
        <dbReference type="WBParaSite" id="Pan_g14018.t1"/>
    </source>
</evidence>
<evidence type="ECO:0000259" key="9">
    <source>
        <dbReference type="SMART" id="SM00479"/>
    </source>
</evidence>
<dbReference type="CDD" id="cd06145">
    <property type="entry name" value="REX1_like"/>
    <property type="match status" value="1"/>
</dbReference>
<dbReference type="GO" id="GO:0005634">
    <property type="term" value="C:nucleus"/>
    <property type="evidence" value="ECO:0007669"/>
    <property type="project" value="UniProtKB-SubCell"/>
</dbReference>
<dbReference type="PANTHER" id="PTHR12801:SF115">
    <property type="entry name" value="FI18136P1-RELATED"/>
    <property type="match status" value="1"/>
</dbReference>
<name>A0A7E4UY40_PANRE</name>
<keyword evidence="4" id="KW-0378">Hydrolase</keyword>
<evidence type="ECO:0000256" key="3">
    <source>
        <dbReference type="ARBA" id="ARBA00022722"/>
    </source>
</evidence>
<feature type="region of interest" description="Disordered" evidence="8">
    <location>
        <begin position="405"/>
        <end position="448"/>
    </location>
</feature>
<accession>A0A7E4UY40</accession>
<dbReference type="PANTHER" id="PTHR12801">
    <property type="entry name" value="RNA EXONUCLEASE REXO1 / RECO3 FAMILY MEMBER-RELATED"/>
    <property type="match status" value="1"/>
</dbReference>
<dbReference type="SMART" id="SM00479">
    <property type="entry name" value="EXOIII"/>
    <property type="match status" value="1"/>
</dbReference>
<organism evidence="10 11">
    <name type="scientific">Panagrellus redivivus</name>
    <name type="common">Microworm</name>
    <dbReference type="NCBI Taxonomy" id="6233"/>
    <lineage>
        <taxon>Eukaryota</taxon>
        <taxon>Metazoa</taxon>
        <taxon>Ecdysozoa</taxon>
        <taxon>Nematoda</taxon>
        <taxon>Chromadorea</taxon>
        <taxon>Rhabditida</taxon>
        <taxon>Tylenchina</taxon>
        <taxon>Panagrolaimomorpha</taxon>
        <taxon>Panagrolaimoidea</taxon>
        <taxon>Panagrolaimidae</taxon>
        <taxon>Panagrellus</taxon>
    </lineage>
</organism>
<evidence type="ECO:0000256" key="2">
    <source>
        <dbReference type="ARBA" id="ARBA00006357"/>
    </source>
</evidence>
<evidence type="ECO:0000256" key="7">
    <source>
        <dbReference type="SAM" id="Coils"/>
    </source>
</evidence>
<dbReference type="Pfam" id="PF15870">
    <property type="entry name" value="EloA-BP1"/>
    <property type="match status" value="1"/>
</dbReference>
<protein>
    <submittedName>
        <fullName evidence="11">Exonuclease domain-containing protein</fullName>
    </submittedName>
</protein>
<feature type="compositionally biased region" description="Basic and acidic residues" evidence="8">
    <location>
        <begin position="152"/>
        <end position="179"/>
    </location>
</feature>
<dbReference type="Gene3D" id="3.30.420.10">
    <property type="entry name" value="Ribonuclease H-like superfamily/Ribonuclease H"/>
    <property type="match status" value="1"/>
</dbReference>
<dbReference type="InterPro" id="IPR036397">
    <property type="entry name" value="RNaseH_sf"/>
</dbReference>
<proteinExistence type="inferred from homology"/>
<evidence type="ECO:0000256" key="6">
    <source>
        <dbReference type="ARBA" id="ARBA00023242"/>
    </source>
</evidence>
<evidence type="ECO:0000256" key="8">
    <source>
        <dbReference type="SAM" id="MobiDB-lite"/>
    </source>
</evidence>
<feature type="region of interest" description="Disordered" evidence="8">
    <location>
        <begin position="247"/>
        <end position="314"/>
    </location>
</feature>
<feature type="domain" description="Exonuclease" evidence="9">
    <location>
        <begin position="708"/>
        <end position="865"/>
    </location>
</feature>
<feature type="compositionally biased region" description="Low complexity" evidence="8">
    <location>
        <begin position="281"/>
        <end position="300"/>
    </location>
</feature>
<keyword evidence="6" id="KW-0539">Nucleus</keyword>
<comment type="subcellular location">
    <subcellularLocation>
        <location evidence="1">Nucleus</location>
    </subcellularLocation>
</comment>
<keyword evidence="7" id="KW-0175">Coiled coil</keyword>
<dbReference type="InterPro" id="IPR034922">
    <property type="entry name" value="REX1-like_exo"/>
</dbReference>
<dbReference type="GO" id="GO:0003676">
    <property type="term" value="F:nucleic acid binding"/>
    <property type="evidence" value="ECO:0007669"/>
    <property type="project" value="InterPro"/>
</dbReference>
<dbReference type="AlphaFoldDB" id="A0A7E4UY40"/>
<evidence type="ECO:0000256" key="5">
    <source>
        <dbReference type="ARBA" id="ARBA00022839"/>
    </source>
</evidence>
<dbReference type="WBParaSite" id="Pan_g14018.t1">
    <property type="protein sequence ID" value="Pan_g14018.t1"/>
    <property type="gene ID" value="Pan_g14018"/>
</dbReference>
<comment type="similarity">
    <text evidence="2">Belongs to the REXO1/REXO3 family.</text>
</comment>
<keyword evidence="3" id="KW-0540">Nuclease</keyword>
<evidence type="ECO:0000313" key="10">
    <source>
        <dbReference type="Proteomes" id="UP000492821"/>
    </source>
</evidence>
<dbReference type="GO" id="GO:0004527">
    <property type="term" value="F:exonuclease activity"/>
    <property type="evidence" value="ECO:0007669"/>
    <property type="project" value="UniProtKB-KW"/>
</dbReference>
<keyword evidence="5" id="KW-0269">Exonuclease</keyword>
<dbReference type="Pfam" id="PF00929">
    <property type="entry name" value="RNase_T"/>
    <property type="match status" value="1"/>
</dbReference>
<dbReference type="InterPro" id="IPR031736">
    <property type="entry name" value="REXO1-like_dom"/>
</dbReference>
<dbReference type="Proteomes" id="UP000492821">
    <property type="component" value="Unassembled WGS sequence"/>
</dbReference>